<sequence>MKVKLGDIATVRTGLVMARKKAKLDSEKEVRYYQVSLRCFGSSIQLDHDYKDKFISSEELEDKYFTHKGDILVRLRYPSLAIYIDKEDEGLLINSLLSIIRIDDNRVNAKYVAYYLNSKATERQLRQDVQSTAIPMIKRRDLENLEIILPPLAEQKRLVSLLDLAQKEKELLQKLIDEKEQLSQIILNTIIEQNKE</sequence>
<reference evidence="6" key="1">
    <citation type="submission" date="2016-10" db="EMBL/GenBank/DDBJ databases">
        <authorList>
            <person name="de Groot N.N."/>
        </authorList>
    </citation>
    <scope>NUCLEOTIDE SEQUENCE</scope>
</reference>
<evidence type="ECO:0000256" key="4">
    <source>
        <dbReference type="SAM" id="Coils"/>
    </source>
</evidence>
<dbReference type="InterPro" id="IPR044946">
    <property type="entry name" value="Restrct_endonuc_typeI_TRD_sf"/>
</dbReference>
<dbReference type="EMBL" id="FPHN01000062">
    <property type="protein sequence ID" value="SFV56283.1"/>
    <property type="molecule type" value="Genomic_DNA"/>
</dbReference>
<evidence type="ECO:0000256" key="1">
    <source>
        <dbReference type="ARBA" id="ARBA00010923"/>
    </source>
</evidence>
<name>A0A1W1BRY5_9ZZZZ</name>
<dbReference type="Pfam" id="PF01420">
    <property type="entry name" value="Methylase_S"/>
    <property type="match status" value="1"/>
</dbReference>
<feature type="coiled-coil region" evidence="4">
    <location>
        <begin position="158"/>
        <end position="185"/>
    </location>
</feature>
<dbReference type="InterPro" id="IPR052021">
    <property type="entry name" value="Type-I_RS_S_subunit"/>
</dbReference>
<feature type="domain" description="Type I restriction modification DNA specificity" evidence="5">
    <location>
        <begin position="2"/>
        <end position="178"/>
    </location>
</feature>
<evidence type="ECO:0000259" key="5">
    <source>
        <dbReference type="Pfam" id="PF01420"/>
    </source>
</evidence>
<organism evidence="6">
    <name type="scientific">hydrothermal vent metagenome</name>
    <dbReference type="NCBI Taxonomy" id="652676"/>
    <lineage>
        <taxon>unclassified sequences</taxon>
        <taxon>metagenomes</taxon>
        <taxon>ecological metagenomes</taxon>
    </lineage>
</organism>
<evidence type="ECO:0000256" key="3">
    <source>
        <dbReference type="ARBA" id="ARBA00023125"/>
    </source>
</evidence>
<dbReference type="PANTHER" id="PTHR30408:SF12">
    <property type="entry name" value="TYPE I RESTRICTION ENZYME MJAVIII SPECIFICITY SUBUNIT"/>
    <property type="match status" value="1"/>
</dbReference>
<dbReference type="PANTHER" id="PTHR30408">
    <property type="entry name" value="TYPE-1 RESTRICTION ENZYME ECOKI SPECIFICITY PROTEIN"/>
    <property type="match status" value="1"/>
</dbReference>
<dbReference type="GO" id="GO:0003677">
    <property type="term" value="F:DNA binding"/>
    <property type="evidence" value="ECO:0007669"/>
    <property type="project" value="UniProtKB-KW"/>
</dbReference>
<dbReference type="GO" id="GO:0009035">
    <property type="term" value="F:type I site-specific deoxyribonuclease activity"/>
    <property type="evidence" value="ECO:0007669"/>
    <property type="project" value="UniProtKB-EC"/>
</dbReference>
<keyword evidence="3" id="KW-0238">DNA-binding</keyword>
<keyword evidence="2" id="KW-0680">Restriction system</keyword>
<evidence type="ECO:0000313" key="6">
    <source>
        <dbReference type="EMBL" id="SFV56283.1"/>
    </source>
</evidence>
<dbReference type="GO" id="GO:0009307">
    <property type="term" value="P:DNA restriction-modification system"/>
    <property type="evidence" value="ECO:0007669"/>
    <property type="project" value="UniProtKB-KW"/>
</dbReference>
<gene>
    <name evidence="6" type="ORF">MNB_SV-14-1817</name>
</gene>
<keyword evidence="6" id="KW-0378">Hydrolase</keyword>
<proteinExistence type="inferred from homology"/>
<dbReference type="SUPFAM" id="SSF116734">
    <property type="entry name" value="DNA methylase specificity domain"/>
    <property type="match status" value="1"/>
</dbReference>
<dbReference type="EC" id="3.1.21.3" evidence="6"/>
<dbReference type="AlphaFoldDB" id="A0A1W1BRY5"/>
<dbReference type="Gene3D" id="3.90.220.20">
    <property type="entry name" value="DNA methylase specificity domains"/>
    <property type="match status" value="1"/>
</dbReference>
<protein>
    <submittedName>
        <fullName evidence="6">Type I restriction-modification system, specificity subunit S</fullName>
        <ecNumber evidence="6">3.1.21.3</ecNumber>
    </submittedName>
</protein>
<evidence type="ECO:0000256" key="2">
    <source>
        <dbReference type="ARBA" id="ARBA00022747"/>
    </source>
</evidence>
<comment type="similarity">
    <text evidence="1">Belongs to the type-I restriction system S methylase family.</text>
</comment>
<keyword evidence="4" id="KW-0175">Coiled coil</keyword>
<dbReference type="InterPro" id="IPR000055">
    <property type="entry name" value="Restrct_endonuc_typeI_TRD"/>
</dbReference>
<accession>A0A1W1BRY5</accession>